<gene>
    <name evidence="1" type="ORF">ALO40_101625</name>
</gene>
<accession>A0A0Q0KGP9</accession>
<comment type="caution">
    <text evidence="1">The sequence shown here is derived from an EMBL/GenBank/DDBJ whole genome shotgun (WGS) entry which is preliminary data.</text>
</comment>
<dbReference type="Proteomes" id="UP000050317">
    <property type="component" value="Unassembled WGS sequence"/>
</dbReference>
<reference evidence="1 2" key="1">
    <citation type="submission" date="2015-09" db="EMBL/GenBank/DDBJ databases">
        <title>Genome announcement of multiple Pseudomonas syringae strains.</title>
        <authorList>
            <person name="Thakur S."/>
            <person name="Wang P.W."/>
            <person name="Gong Y."/>
            <person name="Weir B.S."/>
            <person name="Guttman D.S."/>
        </authorList>
    </citation>
    <scope>NUCLEOTIDE SEQUENCE [LARGE SCALE GENOMIC DNA]</scope>
    <source>
        <strain evidence="1 2">ICMP3963</strain>
    </source>
</reference>
<proteinExistence type="predicted"/>
<organism evidence="1 2">
    <name type="scientific">Pseudomonas syringae pv. viburni</name>
    <dbReference type="NCBI Taxonomy" id="251703"/>
    <lineage>
        <taxon>Bacteria</taxon>
        <taxon>Pseudomonadati</taxon>
        <taxon>Pseudomonadota</taxon>
        <taxon>Gammaproteobacteria</taxon>
        <taxon>Pseudomonadales</taxon>
        <taxon>Pseudomonadaceae</taxon>
        <taxon>Pseudomonas</taxon>
    </lineage>
</organism>
<dbReference type="EMBL" id="LJRR01000007">
    <property type="protein sequence ID" value="KPZ27079.1"/>
    <property type="molecule type" value="Genomic_DNA"/>
</dbReference>
<dbReference type="PATRIC" id="fig|251703.9.peg.5010"/>
<name>A0A0Q0KGP9_9PSED</name>
<dbReference type="AlphaFoldDB" id="A0A0Q0KGP9"/>
<evidence type="ECO:0000313" key="2">
    <source>
        <dbReference type="Proteomes" id="UP000050317"/>
    </source>
</evidence>
<evidence type="ECO:0000313" key="1">
    <source>
        <dbReference type="EMBL" id="KPZ27079.1"/>
    </source>
</evidence>
<sequence length="250" mass="27699">MCDWQGLEFFCQLEPVKARPGEIARSPAWGKTVLTPWKLALERSGGMQRKHFSQRSFRGVIAKGSLERASVSSATLNPVNLKNTETHAGIPRLYIYPADVKVSLQVIMIAGRNTELLAACAPTVRFGERSLVRSIHCNQALSYDIYLYAVISHQGVIQAESCKVVILGHEKKASSRKNPPLQSLSVKLSPPYFATAACSLVRPAKRLRLVNVQMNSQHFVQLQRLHPSTSSLACGEMRLTHNCTKSYVLA</sequence>
<protein>
    <submittedName>
        <fullName evidence="1">Uncharacterized protein</fullName>
    </submittedName>
</protein>